<comment type="caution">
    <text evidence="8">The sequence shown here is derived from an EMBL/GenBank/DDBJ whole genome shotgun (WGS) entry which is preliminary data.</text>
</comment>
<keyword evidence="2" id="KW-0813">Transport</keyword>
<dbReference type="RefSeq" id="WP_003352997.1">
    <property type="nucleotide sequence ID" value="NZ_JH414743.1"/>
</dbReference>
<dbReference type="GO" id="GO:0016301">
    <property type="term" value="F:kinase activity"/>
    <property type="evidence" value="ECO:0007669"/>
    <property type="project" value="UniProtKB-KW"/>
</dbReference>
<dbReference type="Pfam" id="PF00358">
    <property type="entry name" value="PTS_EIIA_1"/>
    <property type="match status" value="1"/>
</dbReference>
<dbReference type="InterPro" id="IPR050890">
    <property type="entry name" value="PTS_EIIA_component"/>
</dbReference>
<dbReference type="PANTHER" id="PTHR45008">
    <property type="entry name" value="PTS SYSTEM GLUCOSE-SPECIFIC EIIA COMPONENT"/>
    <property type="match status" value="1"/>
</dbReference>
<dbReference type="NCBIfam" id="TIGR00830">
    <property type="entry name" value="PTBA"/>
    <property type="match status" value="1"/>
</dbReference>
<keyword evidence="4" id="KW-0808">Transferase</keyword>
<dbReference type="SUPFAM" id="SSF51261">
    <property type="entry name" value="Duplicated hybrid motif"/>
    <property type="match status" value="1"/>
</dbReference>
<dbReference type="PROSITE" id="PS51093">
    <property type="entry name" value="PTS_EIIA_TYPE_1"/>
    <property type="match status" value="1"/>
</dbReference>
<sequence length="172" mass="19174">MLKNVFRKRDKKVIEELYSPLSGEVIPLEHVPDPVFAQKMMGDGLAIIPSSGKVVSPTNGKIVKIFPTKHAIGLLSDKGLEILIHIGLDTVELNGEGFEVFVQNGQIVKTGEPLLKVDLEYLERKNKEIVTPVIITNILEKVESLEYAAHHVVTKGEILLTCHVKMWEKESL</sequence>
<dbReference type="HOGENOM" id="CLU_012312_5_1_9"/>
<dbReference type="AlphaFoldDB" id="G9QID3"/>
<dbReference type="InterPro" id="IPR001127">
    <property type="entry name" value="PTS_EIIA_1_perm"/>
</dbReference>
<keyword evidence="6" id="KW-0418">Kinase</keyword>
<evidence type="ECO:0000256" key="5">
    <source>
        <dbReference type="ARBA" id="ARBA00022683"/>
    </source>
</evidence>
<name>G9QID3_9BACI</name>
<gene>
    <name evidence="8" type="ORF">HMPREF1015_02224</name>
</gene>
<keyword evidence="9" id="KW-1185">Reference proteome</keyword>
<evidence type="ECO:0000313" key="9">
    <source>
        <dbReference type="Proteomes" id="UP000011747"/>
    </source>
</evidence>
<dbReference type="FunFam" id="2.70.70.10:FF:000001">
    <property type="entry name" value="PTS system glucose-specific IIA component"/>
    <property type="match status" value="1"/>
</dbReference>
<dbReference type="GO" id="GO:0009401">
    <property type="term" value="P:phosphoenolpyruvate-dependent sugar phosphotransferase system"/>
    <property type="evidence" value="ECO:0007669"/>
    <property type="project" value="UniProtKB-KW"/>
</dbReference>
<evidence type="ECO:0000259" key="7">
    <source>
        <dbReference type="PROSITE" id="PS51093"/>
    </source>
</evidence>
<organism evidence="8 9">
    <name type="scientific">Bacillus smithii 7_3_47FAA</name>
    <dbReference type="NCBI Taxonomy" id="665952"/>
    <lineage>
        <taxon>Bacteria</taxon>
        <taxon>Bacillati</taxon>
        <taxon>Bacillota</taxon>
        <taxon>Bacilli</taxon>
        <taxon>Bacillales</taxon>
        <taxon>Bacillaceae</taxon>
        <taxon>Bacillus</taxon>
    </lineage>
</organism>
<dbReference type="Gene3D" id="2.70.70.10">
    <property type="entry name" value="Glucose Permease (Domain IIA)"/>
    <property type="match status" value="1"/>
</dbReference>
<keyword evidence="5" id="KW-0598">Phosphotransferase system</keyword>
<dbReference type="EMBL" id="ACWF01000033">
    <property type="protein sequence ID" value="EHL79072.1"/>
    <property type="molecule type" value="Genomic_DNA"/>
</dbReference>
<protein>
    <submittedName>
        <fullName evidence="8">PTS system, glucose subfamily, IIA component</fullName>
    </submittedName>
</protein>
<feature type="domain" description="PTS EIIA type-1" evidence="7">
    <location>
        <begin position="33"/>
        <end position="137"/>
    </location>
</feature>
<dbReference type="PROSITE" id="PS00371">
    <property type="entry name" value="PTS_EIIA_TYPE_1_HIS"/>
    <property type="match status" value="1"/>
</dbReference>
<dbReference type="InterPro" id="IPR011055">
    <property type="entry name" value="Dup_hybrid_motif"/>
</dbReference>
<evidence type="ECO:0000256" key="6">
    <source>
        <dbReference type="ARBA" id="ARBA00022777"/>
    </source>
</evidence>
<keyword evidence="3" id="KW-0762">Sugar transport</keyword>
<dbReference type="PATRIC" id="fig|665952.3.peg.719"/>
<evidence type="ECO:0000256" key="4">
    <source>
        <dbReference type="ARBA" id="ARBA00022679"/>
    </source>
</evidence>
<dbReference type="PANTHER" id="PTHR45008:SF1">
    <property type="entry name" value="PTS SYSTEM GLUCOSE-SPECIFIC EIIA COMPONENT"/>
    <property type="match status" value="1"/>
</dbReference>
<comment type="subcellular location">
    <subcellularLocation>
        <location evidence="1">Cytoplasm</location>
    </subcellularLocation>
</comment>
<dbReference type="GO" id="GO:0005737">
    <property type="term" value="C:cytoplasm"/>
    <property type="evidence" value="ECO:0007669"/>
    <property type="project" value="UniProtKB-SubCell"/>
</dbReference>
<evidence type="ECO:0000256" key="2">
    <source>
        <dbReference type="ARBA" id="ARBA00022448"/>
    </source>
</evidence>
<reference evidence="8 9" key="1">
    <citation type="submission" date="2011-09" db="EMBL/GenBank/DDBJ databases">
        <title>The Genome Sequence of Bacillus smithii 7_3_47FAA.</title>
        <authorList>
            <consortium name="The Broad Institute Genome Sequencing Platform"/>
            <person name="Earl A."/>
            <person name="Ward D."/>
            <person name="Feldgarden M."/>
            <person name="Gevers D."/>
            <person name="Daigneault M."/>
            <person name="Strauss J."/>
            <person name="Allen-Vercoe E."/>
            <person name="Young S.K."/>
            <person name="Zeng Q."/>
            <person name="Gargeya S."/>
            <person name="Fitzgerald M."/>
            <person name="Haas B."/>
            <person name="Abouelleil A."/>
            <person name="Alvarado L."/>
            <person name="Arachchi H.M."/>
            <person name="Berlin A."/>
            <person name="Brown A."/>
            <person name="Chapman S.B."/>
            <person name="Chen Z."/>
            <person name="Dunbar C."/>
            <person name="Freedman E."/>
            <person name="Gearin G."/>
            <person name="Goldberg J."/>
            <person name="Griggs A."/>
            <person name="Gujja S."/>
            <person name="Heiman D."/>
            <person name="Howarth C."/>
            <person name="Larson L."/>
            <person name="Lui A."/>
            <person name="MacDonald P.J.P."/>
            <person name="Montmayeur A."/>
            <person name="Murphy C."/>
            <person name="Neiman D."/>
            <person name="Pearson M."/>
            <person name="Priest M."/>
            <person name="Roberts A."/>
            <person name="Saif S."/>
            <person name="Shea T."/>
            <person name="Shenoy N."/>
            <person name="Sisk P."/>
            <person name="Stolte C."/>
            <person name="Sykes S."/>
            <person name="Wortman J."/>
            <person name="Nusbaum C."/>
            <person name="Birren B."/>
        </authorList>
    </citation>
    <scope>NUCLEOTIDE SEQUENCE [LARGE SCALE GENOMIC DNA]</scope>
    <source>
        <strain evidence="8 9">7_3_47FAA</strain>
    </source>
</reference>
<dbReference type="Proteomes" id="UP000011747">
    <property type="component" value="Unassembled WGS sequence"/>
</dbReference>
<evidence type="ECO:0000256" key="3">
    <source>
        <dbReference type="ARBA" id="ARBA00022597"/>
    </source>
</evidence>
<proteinExistence type="predicted"/>
<accession>G9QID3</accession>
<evidence type="ECO:0000313" key="8">
    <source>
        <dbReference type="EMBL" id="EHL79072.1"/>
    </source>
</evidence>
<evidence type="ECO:0000256" key="1">
    <source>
        <dbReference type="ARBA" id="ARBA00004496"/>
    </source>
</evidence>